<evidence type="ECO:0000313" key="2">
    <source>
        <dbReference type="Proteomes" id="UP000010988"/>
    </source>
</evidence>
<keyword evidence="2" id="KW-1185">Reference proteome</keyword>
<dbReference type="STRING" id="1220583.GOACH_05_00530"/>
<dbReference type="SUPFAM" id="SSF53213">
    <property type="entry name" value="LigB-like"/>
    <property type="match status" value="1"/>
</dbReference>
<protein>
    <submittedName>
        <fullName evidence="1">Uncharacterized protein</fullName>
    </submittedName>
</protein>
<accession>L7KH25</accession>
<dbReference type="AlphaFoldDB" id="L7KH25"/>
<gene>
    <name evidence="1" type="ORF">GOACH_05_00530</name>
</gene>
<dbReference type="Proteomes" id="UP000010988">
    <property type="component" value="Unassembled WGS sequence"/>
</dbReference>
<comment type="caution">
    <text evidence="1">The sequence shown here is derived from an EMBL/GenBank/DDBJ whole genome shotgun (WGS) entry which is preliminary data.</text>
</comment>
<dbReference type="Gene3D" id="3.40.830.10">
    <property type="entry name" value="LigB-like"/>
    <property type="match status" value="1"/>
</dbReference>
<dbReference type="eggNOG" id="COG3885">
    <property type="taxonomic scope" value="Bacteria"/>
</dbReference>
<dbReference type="RefSeq" id="WP_005172907.1">
    <property type="nucleotide sequence ID" value="NZ_BANR01000005.1"/>
</dbReference>
<organism evidence="1 2">
    <name type="scientific">Gordonia aichiensis NBRC 108223</name>
    <dbReference type="NCBI Taxonomy" id="1220583"/>
    <lineage>
        <taxon>Bacteria</taxon>
        <taxon>Bacillati</taxon>
        <taxon>Actinomycetota</taxon>
        <taxon>Actinomycetes</taxon>
        <taxon>Mycobacteriales</taxon>
        <taxon>Gordoniaceae</taxon>
        <taxon>Gordonia</taxon>
    </lineage>
</organism>
<dbReference type="EMBL" id="BANR01000005">
    <property type="protein sequence ID" value="GAC48185.1"/>
    <property type="molecule type" value="Genomic_DNA"/>
</dbReference>
<sequence length="292" mass="29548">MCGLRNIADPTTGVAVLSAVSSTSSASVDDVLACVVFVPSAPLLVPELAGPDAVDTVEVRSAVRDAGELLARHAPRWLAVGVDDVAAGRDAATSGRSRVPRSIPTTGGFGRFGVEVPVSLDAAHERLDAESGGRMPLSMLIAGWLREQVGAESVRPVVVAPDTEPQAAAALGRALGAEVSADPDAVGVLVVADGATALTPKAPGGSRREAAVRLQERIDACIAKADVAALNDLDVAACAAEGVAGRAAWQVAAGIVGDRAVSAEQYYADAPFGVGYTVAAWTPGDLPERASE</sequence>
<name>L7KH25_9ACTN</name>
<reference evidence="1 2" key="1">
    <citation type="submission" date="2012-12" db="EMBL/GenBank/DDBJ databases">
        <title>Whole genome shotgun sequence of Gordonia aichiensis NBRC 108223.</title>
        <authorList>
            <person name="Isaki-Nakamura S."/>
            <person name="Hosoyama A."/>
            <person name="Tsuchikane K."/>
            <person name="Ando Y."/>
            <person name="Baba S."/>
            <person name="Ohji S."/>
            <person name="Hamada M."/>
            <person name="Tamura T."/>
            <person name="Yamazoe A."/>
            <person name="Yamazaki S."/>
            <person name="Fujita N."/>
        </authorList>
    </citation>
    <scope>NUCLEOTIDE SEQUENCE [LARGE SCALE GENOMIC DNA]</scope>
    <source>
        <strain evidence="1 2">NBRC 108223</strain>
    </source>
</reference>
<evidence type="ECO:0000313" key="1">
    <source>
        <dbReference type="EMBL" id="GAC48185.1"/>
    </source>
</evidence>
<proteinExistence type="predicted"/>